<dbReference type="PANTHER" id="PTHR43649">
    <property type="entry name" value="ARABINOSE-BINDING PROTEIN-RELATED"/>
    <property type="match status" value="1"/>
</dbReference>
<name>A0A9W5VWQ9_9ACTO</name>
<comment type="caution">
    <text evidence="7">The sequence shown here is derived from an EMBL/GenBank/DDBJ whole genome shotgun (WGS) entry which is preliminary data.</text>
</comment>
<gene>
    <name evidence="7" type="ORF">HMPREF9238_00889</name>
</gene>
<evidence type="ECO:0000256" key="4">
    <source>
        <dbReference type="ARBA" id="ARBA00023139"/>
    </source>
</evidence>
<feature type="signal peptide" evidence="6">
    <location>
        <begin position="1"/>
        <end position="17"/>
    </location>
</feature>
<keyword evidence="1" id="KW-1003">Cell membrane</keyword>
<sequence length="423" mass="45758">MRKGKIFVATVAASALALGLAGCSGGSGSDGGDSAAGGSIDVFMNMPTGSPQESMIKELSAKFESETNSKVNLTFASSSFEDDMKVKMASDSVPDVFSTHGWSVNRYSPYLRPLNDQPWAKHVSKGLDNVMYDADGNIYALPLEYSTTGLLVNYEILDKVGVDPDSLKTWDDVDAAMQKIKDELNISPITASGKESNAGDVGNYIASGAFTPEQNEAFKNGDFSTDLWVKGVTSHVQKWQEKGFFNPDYVSATLDDMSRQLADNTAAFAISWPFVLSTAYEYNPDANLGFMPMPGVDGPYMVGGEGVSAFGVSKTSQNEELALKYLDFLAQPENAKPFLESMGAYAGLTNVEVDLGNLQPSFDKYVAPGEIPTMPFFDRLYLPNGMWNTIITTTDGVINGQMTAEVAAQQMADQYQTLYSQQK</sequence>
<dbReference type="AlphaFoldDB" id="A0A9W5VWQ9"/>
<keyword evidence="3" id="KW-0472">Membrane</keyword>
<dbReference type="OrthoDB" id="8478044at2"/>
<dbReference type="RefSeq" id="WP_016444240.1">
    <property type="nucleotide sequence ID" value="NZ_KE150266.1"/>
</dbReference>
<keyword evidence="5" id="KW-0449">Lipoprotein</keyword>
<evidence type="ECO:0000313" key="8">
    <source>
        <dbReference type="Proteomes" id="UP000014387"/>
    </source>
</evidence>
<dbReference type="Proteomes" id="UP000014387">
    <property type="component" value="Unassembled WGS sequence"/>
</dbReference>
<protein>
    <submittedName>
        <fullName evidence="7">Uncharacterized protein</fullName>
    </submittedName>
</protein>
<feature type="chain" id="PRO_5040928556" evidence="6">
    <location>
        <begin position="18"/>
        <end position="423"/>
    </location>
</feature>
<accession>A0A9W5VWQ9</accession>
<proteinExistence type="predicted"/>
<evidence type="ECO:0000256" key="1">
    <source>
        <dbReference type="ARBA" id="ARBA00022475"/>
    </source>
</evidence>
<keyword evidence="4" id="KW-0564">Palmitate</keyword>
<reference evidence="7 8" key="1">
    <citation type="submission" date="2013-05" db="EMBL/GenBank/DDBJ databases">
        <title>The Genome Sequence of Actinomyces europaeus ACS-120-V-COL10B.</title>
        <authorList>
            <consortium name="The Broad Institute Genomics Platform"/>
            <person name="Earl A."/>
            <person name="Ward D."/>
            <person name="Feldgarden M."/>
            <person name="Gevers D."/>
            <person name="Saerens B."/>
            <person name="Vaneechoutte M."/>
            <person name="Walker B."/>
            <person name="Young S."/>
            <person name="Zeng Q."/>
            <person name="Gargeya S."/>
            <person name="Fitzgerald M."/>
            <person name="Haas B."/>
            <person name="Abouelleil A."/>
            <person name="Allen A.W."/>
            <person name="Alvarado L."/>
            <person name="Arachchi H.M."/>
            <person name="Berlin A.M."/>
            <person name="Chapman S.B."/>
            <person name="Gainer-Dewar J."/>
            <person name="Goldberg J."/>
            <person name="Griggs A."/>
            <person name="Gujja S."/>
            <person name="Hansen M."/>
            <person name="Howarth C."/>
            <person name="Imamovic A."/>
            <person name="Ireland A."/>
            <person name="Larimer J."/>
            <person name="McCowan C."/>
            <person name="Murphy C."/>
            <person name="Pearson M."/>
            <person name="Poon T.W."/>
            <person name="Priest M."/>
            <person name="Roberts A."/>
            <person name="Saif S."/>
            <person name="Shea T."/>
            <person name="Sisk P."/>
            <person name="Sykes S."/>
            <person name="Wortman J."/>
            <person name="Nusbaum C."/>
            <person name="Birren B."/>
        </authorList>
    </citation>
    <scope>NUCLEOTIDE SEQUENCE [LARGE SCALE GENOMIC DNA]</scope>
    <source>
        <strain evidence="7 8">ACS-120-V-Col10b</strain>
    </source>
</reference>
<dbReference type="InterPro" id="IPR050490">
    <property type="entry name" value="Bact_solute-bd_prot1"/>
</dbReference>
<evidence type="ECO:0000256" key="3">
    <source>
        <dbReference type="ARBA" id="ARBA00023136"/>
    </source>
</evidence>
<organism evidence="7 8">
    <name type="scientific">Gleimia europaea ACS-120-V-Col10b</name>
    <dbReference type="NCBI Taxonomy" id="883069"/>
    <lineage>
        <taxon>Bacteria</taxon>
        <taxon>Bacillati</taxon>
        <taxon>Actinomycetota</taxon>
        <taxon>Actinomycetes</taxon>
        <taxon>Actinomycetales</taxon>
        <taxon>Actinomycetaceae</taxon>
        <taxon>Gleimia</taxon>
    </lineage>
</organism>
<evidence type="ECO:0000256" key="5">
    <source>
        <dbReference type="ARBA" id="ARBA00023288"/>
    </source>
</evidence>
<evidence type="ECO:0000256" key="6">
    <source>
        <dbReference type="SAM" id="SignalP"/>
    </source>
</evidence>
<dbReference type="Gene3D" id="3.40.190.10">
    <property type="entry name" value="Periplasmic binding protein-like II"/>
    <property type="match status" value="2"/>
</dbReference>
<dbReference type="PROSITE" id="PS51257">
    <property type="entry name" value="PROKAR_LIPOPROTEIN"/>
    <property type="match status" value="1"/>
</dbReference>
<dbReference type="EMBL" id="AGWN01000001">
    <property type="protein sequence ID" value="EPD31129.1"/>
    <property type="molecule type" value="Genomic_DNA"/>
</dbReference>
<dbReference type="Pfam" id="PF13416">
    <property type="entry name" value="SBP_bac_8"/>
    <property type="match status" value="1"/>
</dbReference>
<dbReference type="PANTHER" id="PTHR43649:SF33">
    <property type="entry name" value="POLYGALACTURONAN_RHAMNOGALACTURONAN-BINDING PROTEIN YTCQ"/>
    <property type="match status" value="1"/>
</dbReference>
<evidence type="ECO:0000256" key="2">
    <source>
        <dbReference type="ARBA" id="ARBA00022729"/>
    </source>
</evidence>
<dbReference type="SUPFAM" id="SSF53850">
    <property type="entry name" value="Periplasmic binding protein-like II"/>
    <property type="match status" value="1"/>
</dbReference>
<keyword evidence="2 6" id="KW-0732">Signal</keyword>
<keyword evidence="8" id="KW-1185">Reference proteome</keyword>
<dbReference type="InterPro" id="IPR006059">
    <property type="entry name" value="SBP"/>
</dbReference>
<evidence type="ECO:0000313" key="7">
    <source>
        <dbReference type="EMBL" id="EPD31129.1"/>
    </source>
</evidence>